<protein>
    <submittedName>
        <fullName evidence="2">Uncharacterized protein</fullName>
    </submittedName>
</protein>
<feature type="region of interest" description="Disordered" evidence="1">
    <location>
        <begin position="1"/>
        <end position="21"/>
    </location>
</feature>
<evidence type="ECO:0000256" key="1">
    <source>
        <dbReference type="SAM" id="MobiDB-lite"/>
    </source>
</evidence>
<name>A0A7S4QU38_9STRA</name>
<accession>A0A7S4QU38</accession>
<gene>
    <name evidence="2" type="ORF">DBRI00130_LOCUS6995</name>
</gene>
<feature type="region of interest" description="Disordered" evidence="1">
    <location>
        <begin position="275"/>
        <end position="301"/>
    </location>
</feature>
<organism evidence="2">
    <name type="scientific">Ditylum brightwellii</name>
    <dbReference type="NCBI Taxonomy" id="49249"/>
    <lineage>
        <taxon>Eukaryota</taxon>
        <taxon>Sar</taxon>
        <taxon>Stramenopiles</taxon>
        <taxon>Ochrophyta</taxon>
        <taxon>Bacillariophyta</taxon>
        <taxon>Mediophyceae</taxon>
        <taxon>Lithodesmiophycidae</taxon>
        <taxon>Lithodesmiales</taxon>
        <taxon>Lithodesmiaceae</taxon>
        <taxon>Ditylum</taxon>
    </lineage>
</organism>
<feature type="compositionally biased region" description="Polar residues" evidence="1">
    <location>
        <begin position="290"/>
        <end position="301"/>
    </location>
</feature>
<proteinExistence type="predicted"/>
<reference evidence="2" key="1">
    <citation type="submission" date="2021-01" db="EMBL/GenBank/DDBJ databases">
        <authorList>
            <person name="Corre E."/>
            <person name="Pelletier E."/>
            <person name="Niang G."/>
            <person name="Scheremetjew M."/>
            <person name="Finn R."/>
            <person name="Kale V."/>
            <person name="Holt S."/>
            <person name="Cochrane G."/>
            <person name="Meng A."/>
            <person name="Brown T."/>
            <person name="Cohen L."/>
        </authorList>
    </citation>
    <scope>NUCLEOTIDE SEQUENCE</scope>
    <source>
        <strain evidence="2">GSO104</strain>
    </source>
</reference>
<dbReference type="AlphaFoldDB" id="A0A7S4QU38"/>
<sequence>MELTLNIDENGRTAAPSSQQTSASPLILDYTTKSTMFPHDSFDEKFCKRLIQDCKAAASSDDLPMTFWLSARDEPRCLLEKLAKDIFAHHAVVVMNNNKGSKRAKNHHLGDMEFSNACGCEWWVQLRPSPNQKRINSNSKEAQRGIQFHWDKDETLRDVADVFVHPHLSTVTYLTDNGAPTLVFEESMPNERLLDKTAGTGIKGAFVSWPLRGKHLSFDGRLLHGAPSDLLRSSETDELRVTFLVNIWLYHKPLGIEKFPEAFLGRFSCVDDDGNGKHRKSAMETKTRIRPSNSSSNKLDVHVTKSSPNIRFCDFTWGLGDMLSIHSKLPVNIIRKERKMKEYDRNVAIRWDSNDFTFICNNEEPEKRTS</sequence>
<dbReference type="EMBL" id="HBNS01008634">
    <property type="protein sequence ID" value="CAE4592059.1"/>
    <property type="molecule type" value="Transcribed_RNA"/>
</dbReference>
<evidence type="ECO:0000313" key="2">
    <source>
        <dbReference type="EMBL" id="CAE4592059.1"/>
    </source>
</evidence>